<sequence>MIVILQNHLRCNSTNLRSRRRDSFEDAKIAVRPEFPKQSGRSACSNPKLRVRLQRVDESEPPLLERRSLVQGWEEVRNFVLLDIHLKRAAHQTVESRFPQNRTPRAAINHLCYK</sequence>
<evidence type="ECO:0000313" key="2">
    <source>
        <dbReference type="Proteomes" id="UP001341840"/>
    </source>
</evidence>
<evidence type="ECO:0000313" key="1">
    <source>
        <dbReference type="EMBL" id="MED6106739.1"/>
    </source>
</evidence>
<organism evidence="1 2">
    <name type="scientific">Stylosanthes scabra</name>
    <dbReference type="NCBI Taxonomy" id="79078"/>
    <lineage>
        <taxon>Eukaryota</taxon>
        <taxon>Viridiplantae</taxon>
        <taxon>Streptophyta</taxon>
        <taxon>Embryophyta</taxon>
        <taxon>Tracheophyta</taxon>
        <taxon>Spermatophyta</taxon>
        <taxon>Magnoliopsida</taxon>
        <taxon>eudicotyledons</taxon>
        <taxon>Gunneridae</taxon>
        <taxon>Pentapetalae</taxon>
        <taxon>rosids</taxon>
        <taxon>fabids</taxon>
        <taxon>Fabales</taxon>
        <taxon>Fabaceae</taxon>
        <taxon>Papilionoideae</taxon>
        <taxon>50 kb inversion clade</taxon>
        <taxon>dalbergioids sensu lato</taxon>
        <taxon>Dalbergieae</taxon>
        <taxon>Pterocarpus clade</taxon>
        <taxon>Stylosanthes</taxon>
    </lineage>
</organism>
<comment type="caution">
    <text evidence="1">The sequence shown here is derived from an EMBL/GenBank/DDBJ whole genome shotgun (WGS) entry which is preliminary data.</text>
</comment>
<accession>A0ABU6Q4I6</accession>
<reference evidence="1 2" key="1">
    <citation type="journal article" date="2023" name="Plants (Basel)">
        <title>Bridging the Gap: Combining Genomics and Transcriptomics Approaches to Understand Stylosanthes scabra, an Orphan Legume from the Brazilian Caatinga.</title>
        <authorList>
            <person name="Ferreira-Neto J.R.C."/>
            <person name="da Silva M.D."/>
            <person name="Binneck E."/>
            <person name="de Melo N.F."/>
            <person name="da Silva R.H."/>
            <person name="de Melo A.L.T.M."/>
            <person name="Pandolfi V."/>
            <person name="Bustamante F.O."/>
            <person name="Brasileiro-Vidal A.C."/>
            <person name="Benko-Iseppon A.M."/>
        </authorList>
    </citation>
    <scope>NUCLEOTIDE SEQUENCE [LARGE SCALE GENOMIC DNA]</scope>
    <source>
        <tissue evidence="1">Leaves</tissue>
    </source>
</reference>
<proteinExistence type="predicted"/>
<name>A0ABU6Q4I6_9FABA</name>
<gene>
    <name evidence="1" type="ORF">PIB30_007400</name>
</gene>
<dbReference type="Proteomes" id="UP001341840">
    <property type="component" value="Unassembled WGS sequence"/>
</dbReference>
<dbReference type="EMBL" id="JASCZI010000016">
    <property type="protein sequence ID" value="MED6106739.1"/>
    <property type="molecule type" value="Genomic_DNA"/>
</dbReference>
<protein>
    <submittedName>
        <fullName evidence="1">Uncharacterized protein</fullName>
    </submittedName>
</protein>
<keyword evidence="2" id="KW-1185">Reference proteome</keyword>